<protein>
    <recommendedName>
        <fullName evidence="4">DUF5666 domain-containing protein</fullName>
    </recommendedName>
</protein>
<dbReference type="Proteomes" id="UP000324974">
    <property type="component" value="Chromosome"/>
</dbReference>
<feature type="signal peptide" evidence="1">
    <location>
        <begin position="1"/>
        <end position="22"/>
    </location>
</feature>
<keyword evidence="3" id="KW-1185">Reference proteome</keyword>
<dbReference type="EMBL" id="CP042425">
    <property type="protein sequence ID" value="QEL13637.1"/>
    <property type="molecule type" value="Genomic_DNA"/>
</dbReference>
<dbReference type="AlphaFoldDB" id="A0A5C1A5P0"/>
<name>A0A5C1A5P0_9BACT</name>
<keyword evidence="1" id="KW-0732">Signal</keyword>
<dbReference type="RefSeq" id="WP_149108592.1">
    <property type="nucleotide sequence ID" value="NZ_CP042425.1"/>
</dbReference>
<accession>A0A5C1A5P0</accession>
<dbReference type="KEGG" id="lrs:PX52LOC_00495"/>
<organism evidence="2 3">
    <name type="scientific">Limnoglobus roseus</name>
    <dbReference type="NCBI Taxonomy" id="2598579"/>
    <lineage>
        <taxon>Bacteria</taxon>
        <taxon>Pseudomonadati</taxon>
        <taxon>Planctomycetota</taxon>
        <taxon>Planctomycetia</taxon>
        <taxon>Gemmatales</taxon>
        <taxon>Gemmataceae</taxon>
        <taxon>Limnoglobus</taxon>
    </lineage>
</organism>
<evidence type="ECO:0000256" key="1">
    <source>
        <dbReference type="SAM" id="SignalP"/>
    </source>
</evidence>
<evidence type="ECO:0000313" key="2">
    <source>
        <dbReference type="EMBL" id="QEL13637.1"/>
    </source>
</evidence>
<evidence type="ECO:0000313" key="3">
    <source>
        <dbReference type="Proteomes" id="UP000324974"/>
    </source>
</evidence>
<feature type="chain" id="PRO_5022973631" description="DUF5666 domain-containing protein" evidence="1">
    <location>
        <begin position="23"/>
        <end position="152"/>
    </location>
</feature>
<reference evidence="3" key="1">
    <citation type="submission" date="2019-08" db="EMBL/GenBank/DDBJ databases">
        <title>Limnoglobus roseus gen. nov., sp. nov., a novel freshwater planctomycete with a giant genome from the family Gemmataceae.</title>
        <authorList>
            <person name="Kulichevskaya I.S."/>
            <person name="Naumoff D.G."/>
            <person name="Miroshnikov K."/>
            <person name="Ivanova A."/>
            <person name="Philippov D.A."/>
            <person name="Hakobyan A."/>
            <person name="Rijpstra I.C."/>
            <person name="Sinninghe Damste J.S."/>
            <person name="Liesack W."/>
            <person name="Dedysh S.N."/>
        </authorList>
    </citation>
    <scope>NUCLEOTIDE SEQUENCE [LARGE SCALE GENOMIC DNA]</scope>
    <source>
        <strain evidence="3">PX52</strain>
    </source>
</reference>
<proteinExistence type="predicted"/>
<evidence type="ECO:0008006" key="4">
    <source>
        <dbReference type="Google" id="ProtNLM"/>
    </source>
</evidence>
<sequence length="152" mass="16244">MKAHRFAICLALFVALTSRGFAADEVIPSRTHVNDVVVELSSTAPGSVTVKTTNVVPTGRYTGSGKNRRPQVKAETKEETIDVIKDVVVKDSKAKDGKGDFSSLAAGQQVKLHISKETIRAVGMKPESKLVVTQIDVVHVPGEKAAPPAEKK</sequence>
<gene>
    <name evidence="2" type="ORF">PX52LOC_00495</name>
</gene>